<dbReference type="PANTHER" id="PTHR23517">
    <property type="entry name" value="RESISTANCE PROTEIN MDTM, PUTATIVE-RELATED-RELATED"/>
    <property type="match status" value="1"/>
</dbReference>
<keyword evidence="6 7" id="KW-0472">Membrane</keyword>
<dbReference type="Gene3D" id="1.20.1250.20">
    <property type="entry name" value="MFS general substrate transporter like domains"/>
    <property type="match status" value="1"/>
</dbReference>
<organism evidence="9 10">
    <name type="scientific">Umboniibacter marinipuniceus</name>
    <dbReference type="NCBI Taxonomy" id="569599"/>
    <lineage>
        <taxon>Bacteria</taxon>
        <taxon>Pseudomonadati</taxon>
        <taxon>Pseudomonadota</taxon>
        <taxon>Gammaproteobacteria</taxon>
        <taxon>Cellvibrionales</taxon>
        <taxon>Cellvibrionaceae</taxon>
        <taxon>Umboniibacter</taxon>
    </lineage>
</organism>
<feature type="transmembrane region" description="Helical" evidence="7">
    <location>
        <begin position="397"/>
        <end position="415"/>
    </location>
</feature>
<accession>A0A3M0AJK5</accession>
<dbReference type="Pfam" id="PF07690">
    <property type="entry name" value="MFS_1"/>
    <property type="match status" value="1"/>
</dbReference>
<keyword evidence="4 7" id="KW-0812">Transmembrane</keyword>
<keyword evidence="10" id="KW-1185">Reference proteome</keyword>
<dbReference type="SUPFAM" id="SSF103473">
    <property type="entry name" value="MFS general substrate transporter"/>
    <property type="match status" value="1"/>
</dbReference>
<evidence type="ECO:0000256" key="1">
    <source>
        <dbReference type="ARBA" id="ARBA00004651"/>
    </source>
</evidence>
<feature type="transmembrane region" description="Helical" evidence="7">
    <location>
        <begin position="164"/>
        <end position="185"/>
    </location>
</feature>
<evidence type="ECO:0000256" key="3">
    <source>
        <dbReference type="ARBA" id="ARBA00022475"/>
    </source>
</evidence>
<feature type="transmembrane region" description="Helical" evidence="7">
    <location>
        <begin position="126"/>
        <end position="143"/>
    </location>
</feature>
<feature type="transmembrane region" description="Helical" evidence="7">
    <location>
        <begin position="311"/>
        <end position="329"/>
    </location>
</feature>
<feature type="transmembrane region" description="Helical" evidence="7">
    <location>
        <begin position="21"/>
        <end position="38"/>
    </location>
</feature>
<evidence type="ECO:0000256" key="6">
    <source>
        <dbReference type="ARBA" id="ARBA00023136"/>
    </source>
</evidence>
<comment type="subcellular location">
    <subcellularLocation>
        <location evidence="1">Cell membrane</location>
        <topology evidence="1">Multi-pass membrane protein</topology>
    </subcellularLocation>
</comment>
<dbReference type="InterPro" id="IPR020846">
    <property type="entry name" value="MFS_dom"/>
</dbReference>
<evidence type="ECO:0000313" key="9">
    <source>
        <dbReference type="EMBL" id="RMA82755.1"/>
    </source>
</evidence>
<dbReference type="PANTHER" id="PTHR23517:SF2">
    <property type="entry name" value="MULTIDRUG RESISTANCE PROTEIN MDTH"/>
    <property type="match status" value="1"/>
</dbReference>
<evidence type="ECO:0000256" key="4">
    <source>
        <dbReference type="ARBA" id="ARBA00022692"/>
    </source>
</evidence>
<dbReference type="InterPro" id="IPR036259">
    <property type="entry name" value="MFS_trans_sf"/>
</dbReference>
<dbReference type="InterPro" id="IPR050171">
    <property type="entry name" value="MFS_Transporters"/>
</dbReference>
<dbReference type="GO" id="GO:0005886">
    <property type="term" value="C:plasma membrane"/>
    <property type="evidence" value="ECO:0007669"/>
    <property type="project" value="UniProtKB-SubCell"/>
</dbReference>
<proteinExistence type="predicted"/>
<reference evidence="9 10" key="1">
    <citation type="submission" date="2018-10" db="EMBL/GenBank/DDBJ databases">
        <title>Genomic Encyclopedia of Type Strains, Phase IV (KMG-IV): sequencing the most valuable type-strain genomes for metagenomic binning, comparative biology and taxonomic classification.</title>
        <authorList>
            <person name="Goeker M."/>
        </authorList>
    </citation>
    <scope>NUCLEOTIDE SEQUENCE [LARGE SCALE GENOMIC DNA]</scope>
    <source>
        <strain evidence="9 10">DSM 25080</strain>
    </source>
</reference>
<keyword evidence="5 7" id="KW-1133">Transmembrane helix</keyword>
<gene>
    <name evidence="9" type="ORF">DFR27_0716</name>
</gene>
<dbReference type="InterPro" id="IPR011701">
    <property type="entry name" value="MFS"/>
</dbReference>
<evidence type="ECO:0000259" key="8">
    <source>
        <dbReference type="PROSITE" id="PS50850"/>
    </source>
</evidence>
<feature type="transmembrane region" description="Helical" evidence="7">
    <location>
        <begin position="245"/>
        <end position="263"/>
    </location>
</feature>
<dbReference type="EMBL" id="REFJ01000001">
    <property type="protein sequence ID" value="RMA82755.1"/>
    <property type="molecule type" value="Genomic_DNA"/>
</dbReference>
<keyword evidence="3" id="KW-1003">Cell membrane</keyword>
<feature type="transmembrane region" description="Helical" evidence="7">
    <location>
        <begin position="191"/>
        <end position="211"/>
    </location>
</feature>
<feature type="transmembrane region" description="Helical" evidence="7">
    <location>
        <begin position="336"/>
        <end position="353"/>
    </location>
</feature>
<evidence type="ECO:0000256" key="2">
    <source>
        <dbReference type="ARBA" id="ARBA00022448"/>
    </source>
</evidence>
<evidence type="ECO:0000256" key="5">
    <source>
        <dbReference type="ARBA" id="ARBA00022989"/>
    </source>
</evidence>
<name>A0A3M0AJK5_9GAMM</name>
<dbReference type="OrthoDB" id="9772725at2"/>
<evidence type="ECO:0000256" key="7">
    <source>
        <dbReference type="SAM" id="Phobius"/>
    </source>
</evidence>
<protein>
    <submittedName>
        <fullName evidence="9">Dipeptide/tripeptide permease</fullName>
    </submittedName>
</protein>
<feature type="transmembrane region" description="Helical" evidence="7">
    <location>
        <begin position="68"/>
        <end position="89"/>
    </location>
</feature>
<keyword evidence="2" id="KW-0813">Transport</keyword>
<dbReference type="RefSeq" id="WP_121876061.1">
    <property type="nucleotide sequence ID" value="NZ_REFJ01000001.1"/>
</dbReference>
<feature type="domain" description="Major facilitator superfamily (MFS) profile" evidence="8">
    <location>
        <begin position="36"/>
        <end position="503"/>
    </location>
</feature>
<dbReference type="Proteomes" id="UP000267187">
    <property type="component" value="Unassembled WGS sequence"/>
</dbReference>
<comment type="caution">
    <text evidence="9">The sequence shown here is derived from an EMBL/GenBank/DDBJ whole genome shotgun (WGS) entry which is preliminary data.</text>
</comment>
<dbReference type="AlphaFoldDB" id="A0A3M0AJK5"/>
<evidence type="ECO:0000313" key="10">
    <source>
        <dbReference type="Proteomes" id="UP000267187"/>
    </source>
</evidence>
<dbReference type="PROSITE" id="PS50850">
    <property type="entry name" value="MFS"/>
    <property type="match status" value="1"/>
</dbReference>
<feature type="transmembrane region" description="Helical" evidence="7">
    <location>
        <begin position="479"/>
        <end position="498"/>
    </location>
</feature>
<sequence length="511" mass="56030">MSNDNSRLNDAVNAARDVKQLGLFASIASLSYVFWVVGGMELVERLAYYGVRATAPIYATTAESEGGLGITMTALGSIFVVWSIIQSLIPVLTGGLSDRYGYKETIFVSTILKMVAYVIMALFPTYWGFFAGAVMLALGTGVFKPGIQGTLVMSTNRENSSMAWGIFYQTVNIGGAMAPVVAGALRQLDWQFVFIACTAIIACNLLLLLTYKEVGKEERLARKAAAVEQTSLVRESLKELANPPLMMYLIVFSGFWFMFMSLFDVLPVHIAEWVDTSTIVSTIWSDGSTPGPIATKLMVLDNDGTRVLPEGLVNINAMLIMTVCFLFAWISSKFKAISAITLGTIMSSGALLAIGGFNYAWFVALAITTFSIGEMLSSPKFSEYLGNMAPRGKKAMYLGFSQFPLFIGWTLESWLGPWMYDRWASKDNISRDYLLSNGVSASEVEAIPIGEAFYRLVDFTGMESLAAQEMLYQANDIGLVWYIMGTVGLLSAFGMFLYGRWMMSLQASIGE</sequence>
<dbReference type="GO" id="GO:0022857">
    <property type="term" value="F:transmembrane transporter activity"/>
    <property type="evidence" value="ECO:0007669"/>
    <property type="project" value="InterPro"/>
</dbReference>